<proteinExistence type="predicted"/>
<evidence type="ECO:0000313" key="2">
    <source>
        <dbReference type="Proteomes" id="UP001157502"/>
    </source>
</evidence>
<name>A0ACC2GPH8_DALPE</name>
<gene>
    <name evidence="1" type="ORF">DPEC_G00146300</name>
</gene>
<evidence type="ECO:0000313" key="1">
    <source>
        <dbReference type="EMBL" id="KAJ8005406.1"/>
    </source>
</evidence>
<dbReference type="EMBL" id="CM055738">
    <property type="protein sequence ID" value="KAJ8005406.1"/>
    <property type="molecule type" value="Genomic_DNA"/>
</dbReference>
<reference evidence="1" key="1">
    <citation type="submission" date="2021-05" db="EMBL/GenBank/DDBJ databases">
        <authorList>
            <person name="Pan Q."/>
            <person name="Jouanno E."/>
            <person name="Zahm M."/>
            <person name="Klopp C."/>
            <person name="Cabau C."/>
            <person name="Louis A."/>
            <person name="Berthelot C."/>
            <person name="Parey E."/>
            <person name="Roest Crollius H."/>
            <person name="Montfort J."/>
            <person name="Robinson-Rechavi M."/>
            <person name="Bouchez O."/>
            <person name="Lampietro C."/>
            <person name="Lopez Roques C."/>
            <person name="Donnadieu C."/>
            <person name="Postlethwait J."/>
            <person name="Bobe J."/>
            <person name="Dillon D."/>
            <person name="Chandos A."/>
            <person name="von Hippel F."/>
            <person name="Guiguen Y."/>
        </authorList>
    </citation>
    <scope>NUCLEOTIDE SEQUENCE</scope>
    <source>
        <strain evidence="1">YG-Jan2019</strain>
    </source>
</reference>
<dbReference type="Proteomes" id="UP001157502">
    <property type="component" value="Chromosome 11"/>
</dbReference>
<keyword evidence="2" id="KW-1185">Reference proteome</keyword>
<protein>
    <submittedName>
        <fullName evidence="1">Uncharacterized protein</fullName>
    </submittedName>
</protein>
<accession>A0ACC2GPH8</accession>
<comment type="caution">
    <text evidence="1">The sequence shown here is derived from an EMBL/GenBank/DDBJ whole genome shotgun (WGS) entry which is preliminary data.</text>
</comment>
<sequence length="106" mass="10870">MQQNWTLGEPLGQPSCNLCEGPPGGPLTFGGLMEELLLAGGHGEVEETVYCQVFSPSLPVPSLVNARPAPRSWTPVPIPSPVSGPPPAQTPHPAPGAPPSPASSVF</sequence>
<organism evidence="1 2">
    <name type="scientific">Dallia pectoralis</name>
    <name type="common">Alaska blackfish</name>
    <dbReference type="NCBI Taxonomy" id="75939"/>
    <lineage>
        <taxon>Eukaryota</taxon>
        <taxon>Metazoa</taxon>
        <taxon>Chordata</taxon>
        <taxon>Craniata</taxon>
        <taxon>Vertebrata</taxon>
        <taxon>Euteleostomi</taxon>
        <taxon>Actinopterygii</taxon>
        <taxon>Neopterygii</taxon>
        <taxon>Teleostei</taxon>
        <taxon>Protacanthopterygii</taxon>
        <taxon>Esociformes</taxon>
        <taxon>Umbridae</taxon>
        <taxon>Dallia</taxon>
    </lineage>
</organism>